<dbReference type="Proteomes" id="UP000199301">
    <property type="component" value="Unassembled WGS sequence"/>
</dbReference>
<evidence type="ECO:0000313" key="4">
    <source>
        <dbReference type="EMBL" id="SDQ15315.1"/>
    </source>
</evidence>
<dbReference type="AlphaFoldDB" id="A0A1H0YJ85"/>
<dbReference type="InterPro" id="IPR021309">
    <property type="entry name" value="YgaP-like_TM"/>
</dbReference>
<keyword evidence="4" id="KW-0808">Transferase</keyword>
<feature type="transmembrane region" description="Helical" evidence="2">
    <location>
        <begin position="145"/>
        <end position="168"/>
    </location>
</feature>
<proteinExistence type="predicted"/>
<dbReference type="CDD" id="cd00158">
    <property type="entry name" value="RHOD"/>
    <property type="match status" value="1"/>
</dbReference>
<dbReference type="InterPro" id="IPR036873">
    <property type="entry name" value="Rhodanese-like_dom_sf"/>
</dbReference>
<reference evidence="5" key="1">
    <citation type="submission" date="2016-10" db="EMBL/GenBank/DDBJ databases">
        <authorList>
            <person name="Varghese N."/>
            <person name="Submissions S."/>
        </authorList>
    </citation>
    <scope>NUCLEOTIDE SEQUENCE [LARGE SCALE GENOMIC DNA]</scope>
    <source>
        <strain evidence="5">DSM 45459</strain>
    </source>
</reference>
<gene>
    <name evidence="4" type="ORF">SAMN04489718_0501</name>
</gene>
<name>A0A1H0YJ85_9ACTN</name>
<protein>
    <submittedName>
        <fullName evidence="4">Rhodanese-related sulfurtransferase</fullName>
    </submittedName>
</protein>
<evidence type="ECO:0000256" key="2">
    <source>
        <dbReference type="SAM" id="Phobius"/>
    </source>
</evidence>
<dbReference type="STRING" id="995062.SAMN04489718_0501"/>
<dbReference type="Gene3D" id="3.40.250.10">
    <property type="entry name" value="Rhodanese-like domain"/>
    <property type="match status" value="1"/>
</dbReference>
<dbReference type="SUPFAM" id="SSF52821">
    <property type="entry name" value="Rhodanese/Cell cycle control phosphatase"/>
    <property type="match status" value="1"/>
</dbReference>
<evidence type="ECO:0000313" key="5">
    <source>
        <dbReference type="Proteomes" id="UP000199301"/>
    </source>
</evidence>
<keyword evidence="2" id="KW-1133">Transmembrane helix</keyword>
<dbReference type="Gene3D" id="6.10.140.1340">
    <property type="match status" value="1"/>
</dbReference>
<evidence type="ECO:0000259" key="3">
    <source>
        <dbReference type="PROSITE" id="PS50206"/>
    </source>
</evidence>
<dbReference type="SMART" id="SM00450">
    <property type="entry name" value="RHOD"/>
    <property type="match status" value="1"/>
</dbReference>
<dbReference type="PANTHER" id="PTHR44086">
    <property type="entry name" value="THIOSULFATE SULFURTRANSFERASE RDL2, MITOCHONDRIAL-RELATED"/>
    <property type="match status" value="1"/>
</dbReference>
<dbReference type="InterPro" id="IPR001763">
    <property type="entry name" value="Rhodanese-like_dom"/>
</dbReference>
<dbReference type="PROSITE" id="PS50206">
    <property type="entry name" value="RHODANESE_3"/>
    <property type="match status" value="1"/>
</dbReference>
<accession>A0A1H0YJ85</accession>
<keyword evidence="2" id="KW-0472">Membrane</keyword>
<feature type="transmembrane region" description="Helical" evidence="2">
    <location>
        <begin position="121"/>
        <end position="139"/>
    </location>
</feature>
<dbReference type="Pfam" id="PF00581">
    <property type="entry name" value="Rhodanese"/>
    <property type="match status" value="1"/>
</dbReference>
<dbReference type="Pfam" id="PF11127">
    <property type="entry name" value="YgaP-like_TM"/>
    <property type="match status" value="1"/>
</dbReference>
<dbReference type="EMBL" id="FNKO01000001">
    <property type="protein sequence ID" value="SDQ15315.1"/>
    <property type="molecule type" value="Genomic_DNA"/>
</dbReference>
<evidence type="ECO:0000256" key="1">
    <source>
        <dbReference type="SAM" id="MobiDB-lite"/>
    </source>
</evidence>
<organism evidence="4 5">
    <name type="scientific">Actinopolyspora saharensis</name>
    <dbReference type="NCBI Taxonomy" id="995062"/>
    <lineage>
        <taxon>Bacteria</taxon>
        <taxon>Bacillati</taxon>
        <taxon>Actinomycetota</taxon>
        <taxon>Actinomycetes</taxon>
        <taxon>Actinopolysporales</taxon>
        <taxon>Actinopolysporaceae</taxon>
        <taxon>Actinopolyspora</taxon>
    </lineage>
</organism>
<keyword evidence="2" id="KW-0812">Transmembrane</keyword>
<dbReference type="PANTHER" id="PTHR44086:SF13">
    <property type="entry name" value="THIOSULFATE SULFURTRANSFERASE PSPE"/>
    <property type="match status" value="1"/>
</dbReference>
<keyword evidence="5" id="KW-1185">Reference proteome</keyword>
<feature type="region of interest" description="Disordered" evidence="1">
    <location>
        <begin position="180"/>
        <end position="200"/>
    </location>
</feature>
<dbReference type="GO" id="GO:0004792">
    <property type="term" value="F:thiosulfate-cyanide sulfurtransferase activity"/>
    <property type="evidence" value="ECO:0007669"/>
    <property type="project" value="TreeGrafter"/>
</dbReference>
<sequence>MSRTMPVTMETPQVRNLLETNPRTRLIDVRTPGEFAAAHIPGSSNVPLDLLREHRSELTASHEDPVVLVCASGARAEQARSVLETAGLDQLSVLSGGVTGWQQHDAPMNHGSGTWGMERQVRLTAGLLVLAGVLASIAYEPLKWIAGFVGGGLTFAAISNTCAMSRVLGLLPHNRTRKGDARRMLPALTGEQAPTGRTAD</sequence>
<feature type="domain" description="Rhodanese" evidence="3">
    <location>
        <begin position="20"/>
        <end position="110"/>
    </location>
</feature>